<feature type="compositionally biased region" description="Polar residues" evidence="1">
    <location>
        <begin position="67"/>
        <end position="76"/>
    </location>
</feature>
<dbReference type="Proteomes" id="UP000193411">
    <property type="component" value="Unassembled WGS sequence"/>
</dbReference>
<evidence type="ECO:0000313" key="3">
    <source>
        <dbReference type="Proteomes" id="UP000193411"/>
    </source>
</evidence>
<organism evidence="2 3">
    <name type="scientific">Catenaria anguillulae PL171</name>
    <dbReference type="NCBI Taxonomy" id="765915"/>
    <lineage>
        <taxon>Eukaryota</taxon>
        <taxon>Fungi</taxon>
        <taxon>Fungi incertae sedis</taxon>
        <taxon>Blastocladiomycota</taxon>
        <taxon>Blastocladiomycetes</taxon>
        <taxon>Blastocladiales</taxon>
        <taxon>Catenariaceae</taxon>
        <taxon>Catenaria</taxon>
    </lineage>
</organism>
<reference evidence="2 3" key="1">
    <citation type="submission" date="2016-07" db="EMBL/GenBank/DDBJ databases">
        <title>Pervasive Adenine N6-methylation of Active Genes in Fungi.</title>
        <authorList>
            <consortium name="DOE Joint Genome Institute"/>
            <person name="Mondo S.J."/>
            <person name="Dannebaum R.O."/>
            <person name="Kuo R.C."/>
            <person name="Labutti K."/>
            <person name="Haridas S."/>
            <person name="Kuo A."/>
            <person name="Salamov A."/>
            <person name="Ahrendt S.R."/>
            <person name="Lipzen A."/>
            <person name="Sullivan W."/>
            <person name="Andreopoulos W.B."/>
            <person name="Clum A."/>
            <person name="Lindquist E."/>
            <person name="Daum C."/>
            <person name="Ramamoorthy G.K."/>
            <person name="Gryganskyi A."/>
            <person name="Culley D."/>
            <person name="Magnuson J.K."/>
            <person name="James T.Y."/>
            <person name="O'Malley M.A."/>
            <person name="Stajich J.E."/>
            <person name="Spatafora J.W."/>
            <person name="Visel A."/>
            <person name="Grigoriev I.V."/>
        </authorList>
    </citation>
    <scope>NUCLEOTIDE SEQUENCE [LARGE SCALE GENOMIC DNA]</scope>
    <source>
        <strain evidence="2 3">PL171</strain>
    </source>
</reference>
<dbReference type="EMBL" id="MCFL01000009">
    <property type="protein sequence ID" value="ORZ38419.1"/>
    <property type="molecule type" value="Genomic_DNA"/>
</dbReference>
<feature type="region of interest" description="Disordered" evidence="1">
    <location>
        <begin position="38"/>
        <end position="85"/>
    </location>
</feature>
<sequence length="296" mass="32579">MQYVQLASFRDDSDSAVLSREDKIKLITDDLVTVRRARGPGAYSTTPKPAEGMSFSKSERSMSSVSDTSPAPNKYNTTFSSTSSSSHAFKHHCCYRPRVAMISAEEAKFARTASLPAPNSYSPTNDVLTSVGSPKALSFSRSTRWKVEDFSSANARSGPETYLPHLPAREASRAPLFDGYACRPSQNVISDDSSFPSPAHYNPGEAFHALTDRRARPVISTAARFADFNNNLGPGPAAELLNDLPRARIRHKARPCVHIPARSNNKAFAPECTPMSMINLRESETRRNVREHCIKL</sequence>
<protein>
    <submittedName>
        <fullName evidence="2">Uncharacterized protein</fullName>
    </submittedName>
</protein>
<dbReference type="AlphaFoldDB" id="A0A1Y2HV83"/>
<keyword evidence="3" id="KW-1185">Reference proteome</keyword>
<gene>
    <name evidence="2" type="ORF">BCR44DRAFT_43252</name>
</gene>
<name>A0A1Y2HV83_9FUNG</name>
<proteinExistence type="predicted"/>
<accession>A0A1Y2HV83</accession>
<comment type="caution">
    <text evidence="2">The sequence shown here is derived from an EMBL/GenBank/DDBJ whole genome shotgun (WGS) entry which is preliminary data.</text>
</comment>
<evidence type="ECO:0000256" key="1">
    <source>
        <dbReference type="SAM" id="MobiDB-lite"/>
    </source>
</evidence>
<evidence type="ECO:0000313" key="2">
    <source>
        <dbReference type="EMBL" id="ORZ38419.1"/>
    </source>
</evidence>